<keyword evidence="7 15" id="KW-0227">DNA damage</keyword>
<dbReference type="GO" id="GO:0004222">
    <property type="term" value="F:metalloendopeptidase activity"/>
    <property type="evidence" value="ECO:0007669"/>
    <property type="project" value="InterPro"/>
</dbReference>
<dbReference type="PANTHER" id="PTHR21220:SF0">
    <property type="entry name" value="DNA-DEPENDENT METALLOPROTEASE SPRTN"/>
    <property type="match status" value="1"/>
</dbReference>
<keyword evidence="6" id="KW-0479">Metal-binding</keyword>
<evidence type="ECO:0000313" key="18">
    <source>
        <dbReference type="EMBL" id="PFX32785.1"/>
    </source>
</evidence>
<dbReference type="SMART" id="SM00731">
    <property type="entry name" value="SprT"/>
    <property type="match status" value="1"/>
</dbReference>
<keyword evidence="5" id="KW-0645">Protease</keyword>
<keyword evidence="12 15" id="KW-0234">DNA repair</keyword>
<dbReference type="GO" id="GO:0008270">
    <property type="term" value="F:zinc ion binding"/>
    <property type="evidence" value="ECO:0007669"/>
    <property type="project" value="UniProtKB-KW"/>
</dbReference>
<evidence type="ECO:0000256" key="8">
    <source>
        <dbReference type="ARBA" id="ARBA00022771"/>
    </source>
</evidence>
<dbReference type="InterPro" id="IPR044245">
    <property type="entry name" value="Spartan"/>
</dbReference>
<evidence type="ECO:0000256" key="1">
    <source>
        <dbReference type="ARBA" id="ARBA00004123"/>
    </source>
</evidence>
<dbReference type="SMART" id="SM00734">
    <property type="entry name" value="ZnF_Rad18"/>
    <property type="match status" value="1"/>
</dbReference>
<feature type="region of interest" description="Disordered" evidence="16">
    <location>
        <begin position="227"/>
        <end position="393"/>
    </location>
</feature>
<dbReference type="Pfam" id="PF10263">
    <property type="entry name" value="SprT-like"/>
    <property type="match status" value="1"/>
</dbReference>
<dbReference type="GO" id="GO:0005694">
    <property type="term" value="C:chromosome"/>
    <property type="evidence" value="ECO:0007669"/>
    <property type="project" value="UniProtKB-SubCell"/>
</dbReference>
<keyword evidence="8 15" id="KW-0863">Zinc-finger</keyword>
<feature type="domain" description="UBZ4-type" evidence="17">
    <location>
        <begin position="458"/>
        <end position="482"/>
    </location>
</feature>
<evidence type="ECO:0000256" key="10">
    <source>
        <dbReference type="ARBA" id="ARBA00022833"/>
    </source>
</evidence>
<gene>
    <name evidence="18" type="primary">Sprtn</name>
    <name evidence="18" type="ORF">AWC38_SpisGene2397</name>
</gene>
<dbReference type="GO" id="GO:0006281">
    <property type="term" value="P:DNA repair"/>
    <property type="evidence" value="ECO:0007669"/>
    <property type="project" value="UniProtKB-KW"/>
</dbReference>
<dbReference type="OrthoDB" id="5236983at2759"/>
<reference evidence="19" key="1">
    <citation type="journal article" date="2017" name="bioRxiv">
        <title>Comparative analysis of the genomes of Stylophora pistillata and Acropora digitifera provides evidence for extensive differences between species of corals.</title>
        <authorList>
            <person name="Voolstra C.R."/>
            <person name="Li Y."/>
            <person name="Liew Y.J."/>
            <person name="Baumgarten S."/>
            <person name="Zoccola D."/>
            <person name="Flot J.-F."/>
            <person name="Tambutte S."/>
            <person name="Allemand D."/>
            <person name="Aranda M."/>
        </authorList>
    </citation>
    <scope>NUCLEOTIDE SEQUENCE [LARGE SCALE GENOMIC DNA]</scope>
</reference>
<evidence type="ECO:0000256" key="11">
    <source>
        <dbReference type="ARBA" id="ARBA00023049"/>
    </source>
</evidence>
<evidence type="ECO:0000256" key="9">
    <source>
        <dbReference type="ARBA" id="ARBA00022801"/>
    </source>
</evidence>
<evidence type="ECO:0000256" key="13">
    <source>
        <dbReference type="ARBA" id="ARBA00023242"/>
    </source>
</evidence>
<evidence type="ECO:0000256" key="7">
    <source>
        <dbReference type="ARBA" id="ARBA00022763"/>
    </source>
</evidence>
<evidence type="ECO:0000256" key="2">
    <source>
        <dbReference type="ARBA" id="ARBA00004286"/>
    </source>
</evidence>
<dbReference type="AlphaFoldDB" id="A0A2B4SWI7"/>
<keyword evidence="10" id="KW-0862">Zinc</keyword>
<evidence type="ECO:0000256" key="12">
    <source>
        <dbReference type="ARBA" id="ARBA00023204"/>
    </source>
</evidence>
<evidence type="ECO:0000256" key="3">
    <source>
        <dbReference type="ARBA" id="ARBA00010724"/>
    </source>
</evidence>
<keyword evidence="11" id="KW-0482">Metalloprotease</keyword>
<dbReference type="STRING" id="50429.A0A2B4SWI7"/>
<dbReference type="GO" id="GO:0005634">
    <property type="term" value="C:nucleus"/>
    <property type="evidence" value="ECO:0007669"/>
    <property type="project" value="UniProtKB-SubCell"/>
</dbReference>
<accession>A0A2B4SWI7</accession>
<dbReference type="GO" id="GO:0006508">
    <property type="term" value="P:proteolysis"/>
    <property type="evidence" value="ECO:0007669"/>
    <property type="project" value="UniProtKB-KW"/>
</dbReference>
<feature type="compositionally biased region" description="Basic and acidic residues" evidence="16">
    <location>
        <begin position="363"/>
        <end position="376"/>
    </location>
</feature>
<dbReference type="PROSITE" id="PS51908">
    <property type="entry name" value="ZF_UBZ4"/>
    <property type="match status" value="1"/>
</dbReference>
<evidence type="ECO:0000256" key="6">
    <source>
        <dbReference type="ARBA" id="ARBA00022723"/>
    </source>
</evidence>
<dbReference type="InterPro" id="IPR006642">
    <property type="entry name" value="Rad18_UBZ4"/>
</dbReference>
<feature type="compositionally biased region" description="Basic and acidic residues" evidence="16">
    <location>
        <begin position="281"/>
        <end position="297"/>
    </location>
</feature>
<dbReference type="Proteomes" id="UP000225706">
    <property type="component" value="Unassembled WGS sequence"/>
</dbReference>
<evidence type="ECO:0000256" key="4">
    <source>
        <dbReference type="ARBA" id="ARBA00022454"/>
    </source>
</evidence>
<evidence type="ECO:0000256" key="5">
    <source>
        <dbReference type="ARBA" id="ARBA00022670"/>
    </source>
</evidence>
<evidence type="ECO:0000256" key="14">
    <source>
        <dbReference type="ARBA" id="ARBA00030396"/>
    </source>
</evidence>
<dbReference type="EMBL" id="LSMT01000019">
    <property type="protein sequence ID" value="PFX32785.1"/>
    <property type="molecule type" value="Genomic_DNA"/>
</dbReference>
<comment type="similarity">
    <text evidence="3">Belongs to the Spartan family.</text>
</comment>
<evidence type="ECO:0000259" key="17">
    <source>
        <dbReference type="PROSITE" id="PS51908"/>
    </source>
</evidence>
<organism evidence="18 19">
    <name type="scientific">Stylophora pistillata</name>
    <name type="common">Smooth cauliflower coral</name>
    <dbReference type="NCBI Taxonomy" id="50429"/>
    <lineage>
        <taxon>Eukaryota</taxon>
        <taxon>Metazoa</taxon>
        <taxon>Cnidaria</taxon>
        <taxon>Anthozoa</taxon>
        <taxon>Hexacorallia</taxon>
        <taxon>Scleractinia</taxon>
        <taxon>Astrocoeniina</taxon>
        <taxon>Pocilloporidae</taxon>
        <taxon>Stylophora</taxon>
    </lineage>
</organism>
<feature type="compositionally biased region" description="Polar residues" evidence="16">
    <location>
        <begin position="345"/>
        <end position="362"/>
    </location>
</feature>
<feature type="region of interest" description="Disordered" evidence="16">
    <location>
        <begin position="407"/>
        <end position="458"/>
    </location>
</feature>
<feature type="compositionally biased region" description="Low complexity" evidence="16">
    <location>
        <begin position="381"/>
        <end position="393"/>
    </location>
</feature>
<keyword evidence="19" id="KW-1185">Reference proteome</keyword>
<dbReference type="GO" id="GO:0031593">
    <property type="term" value="F:polyubiquitin modification-dependent protein binding"/>
    <property type="evidence" value="ECO:0007669"/>
    <property type="project" value="TreeGrafter"/>
</dbReference>
<sequence length="482" mass="53843">MIDVSEDADLAYALSLQGELDQEQENEASTHNSLVLSNSRKNAISRPVSVVDESWELIDPIPDIRQLFLQFNDAYFKGILASVEVKWSPRMTLCAGLCCYEGRGGLCSIRLSSPLLKLRPRKDLVQTLLHEMIHALLFVTQNNKDHDSHGPEFHKHMHRINAESGANITVYHNFHDEVNVYRQHWWQCSGPCRRRPPYYGIVRRAMNRAPSPRDTWWTDHQRTCGGTYTKIKEPENYGAKKSGKAKQGRREIEAGATKTKGHVLGGGISGTLPRFFKRKTRDSDDNRSNSEHDQEMVKRKKKSLGGDSDVALSVHNEDMKSKVHQPGSSRWNADVIPFSGPGRTLGSSSDDQNYKTGTLSNQKDSKTSTTESKKPAFIEIKTPSPSKTKTSSSPTFTIVDAFQRAKDKNKSCKSSNNNVTRPVLGSQQKPIELTPDSPGSSVREGKSSHSDHSNSSDTVQCPVCRTLISNSKINQHLDSCLQ</sequence>
<dbReference type="PANTHER" id="PTHR21220">
    <property type="entry name" value="DNA-DEPENDENT METALLOPROTEASE SPRTN"/>
    <property type="match status" value="1"/>
</dbReference>
<dbReference type="InterPro" id="IPR006640">
    <property type="entry name" value="SprT-like_domain"/>
</dbReference>
<name>A0A2B4SWI7_STYPI</name>
<protein>
    <recommendedName>
        <fullName evidence="14">Protein with SprT-like domain at the N terminus</fullName>
    </recommendedName>
</protein>
<evidence type="ECO:0000256" key="15">
    <source>
        <dbReference type="PROSITE-ProRule" id="PRU01256"/>
    </source>
</evidence>
<comment type="subcellular location">
    <subcellularLocation>
        <location evidence="2">Chromosome</location>
    </subcellularLocation>
    <subcellularLocation>
        <location evidence="1">Nucleus</location>
    </subcellularLocation>
</comment>
<keyword evidence="4" id="KW-0158">Chromosome</keyword>
<evidence type="ECO:0000256" key="16">
    <source>
        <dbReference type="SAM" id="MobiDB-lite"/>
    </source>
</evidence>
<evidence type="ECO:0000313" key="19">
    <source>
        <dbReference type="Proteomes" id="UP000225706"/>
    </source>
</evidence>
<dbReference type="Gene3D" id="3.30.160.60">
    <property type="entry name" value="Classic Zinc Finger"/>
    <property type="match status" value="1"/>
</dbReference>
<keyword evidence="9" id="KW-0378">Hydrolase</keyword>
<dbReference type="Pfam" id="PF22934">
    <property type="entry name" value="SPRTN_ZBD"/>
    <property type="match status" value="1"/>
</dbReference>
<feature type="compositionally biased region" description="Basic and acidic residues" evidence="16">
    <location>
        <begin position="443"/>
        <end position="454"/>
    </location>
</feature>
<comment type="caution">
    <text evidence="18">The sequence shown here is derived from an EMBL/GenBank/DDBJ whole genome shotgun (WGS) entry which is preliminary data.</text>
</comment>
<dbReference type="FunFam" id="3.30.160.60:FF:000331">
    <property type="entry name" value="E3 ubiquitin-protein ligase RAD18"/>
    <property type="match status" value="1"/>
</dbReference>
<dbReference type="GO" id="GO:0003697">
    <property type="term" value="F:single-stranded DNA binding"/>
    <property type="evidence" value="ECO:0007669"/>
    <property type="project" value="InterPro"/>
</dbReference>
<proteinExistence type="inferred from homology"/>
<dbReference type="InterPro" id="IPR055220">
    <property type="entry name" value="SPRTN_ZBD"/>
</dbReference>
<keyword evidence="13" id="KW-0539">Nucleus</keyword>